<dbReference type="GO" id="GO:0016301">
    <property type="term" value="F:kinase activity"/>
    <property type="evidence" value="ECO:0007669"/>
    <property type="project" value="UniProtKB-KW"/>
</dbReference>
<evidence type="ECO:0000313" key="12">
    <source>
        <dbReference type="Proteomes" id="UP001339911"/>
    </source>
</evidence>
<keyword evidence="6 11" id="KW-0418">Kinase</keyword>
<dbReference type="SMART" id="SM00387">
    <property type="entry name" value="HATPase_c"/>
    <property type="match status" value="1"/>
</dbReference>
<dbReference type="Gene3D" id="1.20.5.1930">
    <property type="match status" value="1"/>
</dbReference>
<feature type="transmembrane region" description="Helical" evidence="9">
    <location>
        <begin position="84"/>
        <end position="115"/>
    </location>
</feature>
<comment type="caution">
    <text evidence="11">The sequence shown here is derived from an EMBL/GenBank/DDBJ whole genome shotgun (WGS) entry which is preliminary data.</text>
</comment>
<evidence type="ECO:0000256" key="4">
    <source>
        <dbReference type="ARBA" id="ARBA00022679"/>
    </source>
</evidence>
<keyword evidence="7" id="KW-0067">ATP-binding</keyword>
<evidence type="ECO:0000256" key="1">
    <source>
        <dbReference type="ARBA" id="ARBA00000085"/>
    </source>
</evidence>
<organism evidence="11 12">
    <name type="scientific">Plantactinospora veratri</name>
    <dbReference type="NCBI Taxonomy" id="1436122"/>
    <lineage>
        <taxon>Bacteria</taxon>
        <taxon>Bacillati</taxon>
        <taxon>Actinomycetota</taxon>
        <taxon>Actinomycetes</taxon>
        <taxon>Micromonosporales</taxon>
        <taxon>Micromonosporaceae</taxon>
        <taxon>Plantactinospora</taxon>
    </lineage>
</organism>
<evidence type="ECO:0000256" key="2">
    <source>
        <dbReference type="ARBA" id="ARBA00012438"/>
    </source>
</evidence>
<gene>
    <name evidence="11" type="ORF">V1634_12460</name>
</gene>
<accession>A0ABU7SCG3</accession>
<evidence type="ECO:0000313" key="11">
    <source>
        <dbReference type="EMBL" id="MEE6307636.1"/>
    </source>
</evidence>
<sequence length="420" mass="44665">MTPTDTPATPASSRIRGNWRRLRPDPRQRGWLARDGLLAVAAVAVEAMLVGTAPPGTAPWGWPGWAFWSVLCAAPITLRRVAPWWAVLLAVPIFVCSALTGAQPVTAAATFVLLTYTTAALLPLREAALAAGAVWGPAVAVALAEPPPPDFTEPSPAYLVFTQVLLALVCFFVGRTVHARRATILALEERARVAEENQRSLADQAVADERRRIARELHDVVAHHVSVMGVLATGARRVLSRDPAATDGALGTIEETSRTTLRELRRLLDVLRTDAEPAAELSPQPGLAGIEALVEQVREAGLPVTLRVDGTPGPLDPGVALTVFRIVQEALTNTLKHAGAATAQVRLSFGVYWLIVEIADTGRGPAPESGRLGHGLVGMRERMALYGGTLRTGPRPGGGYRVYAKMPMEQLGAPINKGAA</sequence>
<protein>
    <recommendedName>
        <fullName evidence="2">histidine kinase</fullName>
        <ecNumber evidence="2">2.7.13.3</ecNumber>
    </recommendedName>
</protein>
<dbReference type="InterPro" id="IPR003594">
    <property type="entry name" value="HATPase_dom"/>
</dbReference>
<dbReference type="EC" id="2.7.13.3" evidence="2"/>
<dbReference type="SUPFAM" id="SSF55874">
    <property type="entry name" value="ATPase domain of HSP90 chaperone/DNA topoisomerase II/histidine kinase"/>
    <property type="match status" value="1"/>
</dbReference>
<evidence type="ECO:0000256" key="6">
    <source>
        <dbReference type="ARBA" id="ARBA00022777"/>
    </source>
</evidence>
<dbReference type="Pfam" id="PF07730">
    <property type="entry name" value="HisKA_3"/>
    <property type="match status" value="1"/>
</dbReference>
<evidence type="ECO:0000256" key="9">
    <source>
        <dbReference type="SAM" id="Phobius"/>
    </source>
</evidence>
<feature type="transmembrane region" description="Helical" evidence="9">
    <location>
        <begin position="60"/>
        <end position="78"/>
    </location>
</feature>
<evidence type="ECO:0000259" key="10">
    <source>
        <dbReference type="SMART" id="SM00387"/>
    </source>
</evidence>
<keyword evidence="3" id="KW-0597">Phosphoprotein</keyword>
<dbReference type="EMBL" id="JAZGQL010000008">
    <property type="protein sequence ID" value="MEE6307636.1"/>
    <property type="molecule type" value="Genomic_DNA"/>
</dbReference>
<dbReference type="Gene3D" id="3.30.565.10">
    <property type="entry name" value="Histidine kinase-like ATPase, C-terminal domain"/>
    <property type="match status" value="1"/>
</dbReference>
<keyword evidence="9" id="KW-0812">Transmembrane</keyword>
<evidence type="ECO:0000256" key="5">
    <source>
        <dbReference type="ARBA" id="ARBA00022741"/>
    </source>
</evidence>
<keyword evidence="12" id="KW-1185">Reference proteome</keyword>
<feature type="transmembrane region" description="Helical" evidence="9">
    <location>
        <begin position="31"/>
        <end position="53"/>
    </location>
</feature>
<feature type="transmembrane region" description="Helical" evidence="9">
    <location>
        <begin position="156"/>
        <end position="174"/>
    </location>
</feature>
<evidence type="ECO:0000256" key="8">
    <source>
        <dbReference type="ARBA" id="ARBA00023012"/>
    </source>
</evidence>
<dbReference type="Proteomes" id="UP001339911">
    <property type="component" value="Unassembled WGS sequence"/>
</dbReference>
<evidence type="ECO:0000256" key="7">
    <source>
        <dbReference type="ARBA" id="ARBA00022840"/>
    </source>
</evidence>
<evidence type="ECO:0000256" key="3">
    <source>
        <dbReference type="ARBA" id="ARBA00022553"/>
    </source>
</evidence>
<reference evidence="11 12" key="1">
    <citation type="submission" date="2024-01" db="EMBL/GenBank/DDBJ databases">
        <title>Genome insights into Plantactinospora veratri sp. nov.</title>
        <authorList>
            <person name="Wang L."/>
        </authorList>
    </citation>
    <scope>NUCLEOTIDE SEQUENCE [LARGE SCALE GENOMIC DNA]</scope>
    <source>
        <strain evidence="11 12">NEAU-FHS4</strain>
    </source>
</reference>
<dbReference type="PANTHER" id="PTHR24421">
    <property type="entry name" value="NITRATE/NITRITE SENSOR PROTEIN NARX-RELATED"/>
    <property type="match status" value="1"/>
</dbReference>
<dbReference type="RefSeq" id="WP_331207936.1">
    <property type="nucleotide sequence ID" value="NZ_JAZGQL010000008.1"/>
</dbReference>
<keyword evidence="9" id="KW-0472">Membrane</keyword>
<dbReference type="CDD" id="cd16917">
    <property type="entry name" value="HATPase_UhpB-NarQ-NarX-like"/>
    <property type="match status" value="1"/>
</dbReference>
<name>A0ABU7SCG3_9ACTN</name>
<proteinExistence type="predicted"/>
<dbReference type="InterPro" id="IPR050482">
    <property type="entry name" value="Sensor_HK_TwoCompSys"/>
</dbReference>
<keyword evidence="4" id="KW-0808">Transferase</keyword>
<dbReference type="PANTHER" id="PTHR24421:SF10">
    <property type="entry name" value="NITRATE_NITRITE SENSOR PROTEIN NARQ"/>
    <property type="match status" value="1"/>
</dbReference>
<keyword evidence="9" id="KW-1133">Transmembrane helix</keyword>
<keyword evidence="8" id="KW-0902">Two-component regulatory system</keyword>
<dbReference type="Pfam" id="PF02518">
    <property type="entry name" value="HATPase_c"/>
    <property type="match status" value="1"/>
</dbReference>
<comment type="catalytic activity">
    <reaction evidence="1">
        <text>ATP + protein L-histidine = ADP + protein N-phospho-L-histidine.</text>
        <dbReference type="EC" id="2.7.13.3"/>
    </reaction>
</comment>
<keyword evidence="5" id="KW-0547">Nucleotide-binding</keyword>
<feature type="domain" description="Histidine kinase/HSP90-like ATPase" evidence="10">
    <location>
        <begin position="318"/>
        <end position="410"/>
    </location>
</feature>
<dbReference type="InterPro" id="IPR055558">
    <property type="entry name" value="DUF7134"/>
</dbReference>
<dbReference type="Pfam" id="PF23539">
    <property type="entry name" value="DUF7134"/>
    <property type="match status" value="1"/>
</dbReference>
<dbReference type="InterPro" id="IPR036890">
    <property type="entry name" value="HATPase_C_sf"/>
</dbReference>
<dbReference type="InterPro" id="IPR011712">
    <property type="entry name" value="Sig_transdc_His_kin_sub3_dim/P"/>
</dbReference>